<dbReference type="Proteomes" id="UP000006461">
    <property type="component" value="Chromosome"/>
</dbReference>
<name>I4F0F7_MODI5</name>
<dbReference type="AlphaFoldDB" id="I4F0F7"/>
<organism evidence="2 3">
    <name type="scientific">Modestobacter italicus (strain DSM 44449 / CECT 9708 / BC 501)</name>
    <dbReference type="NCBI Taxonomy" id="2732864"/>
    <lineage>
        <taxon>Bacteria</taxon>
        <taxon>Bacillati</taxon>
        <taxon>Actinomycetota</taxon>
        <taxon>Actinomycetes</taxon>
        <taxon>Geodermatophilales</taxon>
        <taxon>Geodermatophilaceae</taxon>
        <taxon>Modestobacter</taxon>
    </lineage>
</organism>
<proteinExistence type="predicted"/>
<feature type="signal peptide" evidence="1">
    <location>
        <begin position="1"/>
        <end position="30"/>
    </location>
</feature>
<evidence type="ECO:0000313" key="3">
    <source>
        <dbReference type="Proteomes" id="UP000006461"/>
    </source>
</evidence>
<reference evidence="2 3" key="1">
    <citation type="journal article" date="2012" name="J. Bacteriol.">
        <title>Genome Sequence of Radiation-Resistant Modestobacter marinus Strain BC501, a Representative Actinobacterium That Thrives on Calcareous Stone Surfaces.</title>
        <authorList>
            <person name="Normand P."/>
            <person name="Gury J."/>
            <person name="Pujic P."/>
            <person name="Chouaia B."/>
            <person name="Crotti E."/>
            <person name="Brusetti L."/>
            <person name="Daffonchio D."/>
            <person name="Vacherie B."/>
            <person name="Barbe V."/>
            <person name="Medigue C."/>
            <person name="Calteau A."/>
            <person name="Ghodhbane-Gtari F."/>
            <person name="Essoussi I."/>
            <person name="Nouioui I."/>
            <person name="Abbassi-Ghozzi I."/>
            <person name="Gtari M."/>
        </authorList>
    </citation>
    <scope>NUCLEOTIDE SEQUENCE [LARGE SCALE GENOMIC DNA]</scope>
    <source>
        <strain evidence="3">BC 501</strain>
    </source>
</reference>
<feature type="chain" id="PRO_5003689421" evidence="1">
    <location>
        <begin position="31"/>
        <end position="162"/>
    </location>
</feature>
<dbReference type="KEGG" id="mmar:MODMU_3710"/>
<dbReference type="EMBL" id="FO203431">
    <property type="protein sequence ID" value="CCH89120.1"/>
    <property type="molecule type" value="Genomic_DNA"/>
</dbReference>
<accession>I4F0F7</accession>
<protein>
    <submittedName>
        <fullName evidence="2">Uncharacterized protein</fullName>
    </submittedName>
</protein>
<dbReference type="OMA" id="YTITWPS"/>
<keyword evidence="3" id="KW-1185">Reference proteome</keyword>
<dbReference type="OrthoDB" id="5190571at2"/>
<sequence>MLYKAFSAVLSLALLLTGALALGGTSAAQAGWMLTTTAAPAKAAATMMPTGQAPTVKGTNLGVLGWSYTITWPSTPMLNGHPVTGYVIARTSSTGGGSVLAGGSCSPVNLLGLGFPPVIPASTTASQSCTDASLLTGGVPKYQVTPVVGNWRGTPSPWTTAS</sequence>
<evidence type="ECO:0000256" key="1">
    <source>
        <dbReference type="SAM" id="SignalP"/>
    </source>
</evidence>
<dbReference type="HOGENOM" id="CLU_1633526_0_0_11"/>
<gene>
    <name evidence="2" type="ordered locus">MODMU_3710</name>
</gene>
<evidence type="ECO:0000313" key="2">
    <source>
        <dbReference type="EMBL" id="CCH89120.1"/>
    </source>
</evidence>
<keyword evidence="1" id="KW-0732">Signal</keyword>